<sequence length="4771" mass="501599">MAIQASKPVNDMLFVLIGERLMQANEDLAHASHEPFRRLAKDVRDLSDVIEQSVVSTGKALPPQVGNDYVRAMSLFVDEEGAGYLKQFGGKLDEIADGRMVTSYKILEGKWQIIAEVIRLLIELVILTALSVFSSGATAGKIALAKARRRVTVLTILDTLIRSTDRLPFLTEAFEEAFQTFAVRLGMIAFTSGAHSPKSFDWKEIGESALFGALAGTFFGAIHSTGQGILGAFKNDLKNTPFVKNVADDVTPKVGAKTNLTDTNKLPRTADTTHADDVTAGNRNTDHLPETGAVPSVKELGPSPAPARTGHKGSDIALIALAAAGSETLAEVVGGGILRGEWTVTFDTFLGAGLSAVSEAALGAGALGAGALLKEKFSLKASDLPAVQTVSVDPQETKTGADAVDEQGSRRGTHTTVSGGDGPGAVAEGAEPASSGQTPTPVALSLSGPGVGDTSGHETNGLAGLGRPNTVSTLPGDQSVAASQGTAPVATTSDARPHSSGDSGRTASPEHSGHSLTGTSGRPAEVTAGGSSPDTGTGRALPVAENSGNAAEQAAPKTTETGEGTDAARTPAVTTAPAAAQPGHAGTVSQTSTVTTAPAAAQPGTAPASPQAAPVVAGPAPASPQAAPAVAQPGTAPASPQAAPAAAQPGTAPASPQAAPAAAQPGTAPASPQAAPAVAGPAAVTTAPAPAPTAAQPGTAPARAAHAGTAQTEAVAATPDTASRSVRTVSGGPTAGESRPETGDVAADGQLVEPVRTVDVSPVVLAQGAEPSSAPGETVSRSETASAKTADESVAAPGHSAGQVVDPGRPAKQAPPSPGRIPGAVQPGPAPASHAGTGAAQPGPATASPAGTVPQGPAATTAPGAASRSVRTTSDDPVANDGRPETGDPAVITDPAASVPDRPTHESSVPPGRITTVSDSGRGSMDTTSGESIEEPAVTSARGFDGAPGSTRSAADDATPRQDSSETGGAAMGALPAGQLHDASGETGPAAYAHDALSVPAGAESLADEQRSAAEKRRLYEPDRESVDGASPSSESSSPSPSSADSPRSGPPTQSPHESSSREQRGQSHAPVGAFRSLMRAMAQAADSVRSVPERGLEDGVEDGVREGDTRAEEQDAASGSDTEDIVGVPGERPRPQGEVTDTNHTDTLDGGELETPPAQPSGWPLAGADMIWRGEVKPPQELMDWPQDSKERSAALRRRWNHEEEKRKLVPRWDGYMAPLELRRFEARRYRLPSGEFGTRLVVRIRLAPADGSPVTEEQLSQLFQSAQDGVNERYNAGSRLPNGDLFRVDLKLVSDPDAAHHVVRVHSSGEQVNFENWPLNSPSHVLAHELGHLLGLDDEYREGHAFGARPVYLDGALMAGPAVVDSRGRSDVDADHRISDPRGGSGRWWLPPRHLRQFGAAVESLQGAASLRVDGGAAFYADDTLSRTDGLPTRAHFPEDIRRAVLYGEPGVGGGGHLPPSGMSGRARPVALGEVGPNGTYRGEYKDLAPGREPGGLSRPVAPTDRLHSAAGDLHVTQPKQPKRGQMMFPAYWTEDDVVYAAEQAYLHALREHDMLTQTPREHPLSEKKPPIVGERGVYTWEGEYAGVRIKGELSHGSFTGFRPSDDQPDQPAPPYAPAPDIKADSGIGRRVEDMARYGDRHTRRGAHHALEPRQATYHGVHVEPGEEYDNGTFQASVRFLDPALRYDDPQGDDPSRWHLHRDGAEHVMFPRTWEPRVVLDAVEHAHHAAIAAGTYRELPDRDRSRHWVGEVGGVRIEGLVRDGQHVAYRPTQTQPHLRWPQERPTGETAAVPVEFERDGRQCGFDVRRVLFADGQQGLGLTARIHLAAQPGTTPAVMDLVWDYLAAEADLVYGGSTRGYGTPQVRLARVEGSQPAHHVVPVDLTPEETNLENMRRIVDGLPNLLGLPTSPDALMDVARQLDQTTSAEEWLLPRGAHPVEGQAAIDQALSLQVEPHRGWPQERPIGEMAAVPVEFERDGRQCGFDVQHVLLANGQRGFDLSARIYLDADPDTEPARLSELWGRMQAAVADVYGGVARANGAPLVRVSLARVEDHEAAHHAVWVLPDPETDWETVSELPLLLGIQPDTGDFRDFAEGMGGLFTEADAWEVPQDADPVRGAEAIANALDLADPFSRPTTLREPDPAGLDDSPTGAGVSSAATGTTSAAAGVAPGDGGQSGADVGAAVAEGTDLPQAPPPEVAFVAAGPAPLSGTTPADPADPLDEVTAGDAAADPQQAPAAEPEPADPGPAAPDEEHRISARSQSPAESEEGPGEGATVAPRAPERKTAFARIESELDLHRPPRVDRSMPSPSPEEGPVTFSDGSRLPEYLTTGYGTGDAEGRTYGHSQVTLRGVDVVMREIGVRLGDARSATPGMGEALAHLQRALRATPQVFHGDGYESPAFGSPQEQVLRVTTRPYGNWERFTDIGSDPVKVDVAHRSQVTAGAVESVSMKRRGAAGVALGPGVAGLVSLGGTVGVTRSYDYGMQDQTLGQVETRMAEASHLHLDDLVYEVSLAGDPGRTSPARQDGSPLAGESTFTFAVRNGLVVRLADSETSATEPGPVPIRMTLGAQSDYRLVHTEGYGPLRPMRDEILRELGAEPGSEAHEYLTAFFSSENFNRAADRLAKGGVTTPLLSGEDGSPLGAFVVERVVPGEAELLTESQVAEMRLTVQQTVKNERTLSRTTNWGINFTGGPTFDFAPWGRLITGASVGYESSTTHSSAFGGSGSRKIVGRAKNVPTLLYRVDKAVYVRGTGSSEAVRFDTWSLDRMTHTEARRLAGWDDGTTLRKRNDNEPFAPVYLTKDRPAVLGMSRPEAFTYENGDLLAGEEGGQRTWLEAFTDKLIRAAADRYPGVLAPLEDFGDPEDSRWRGPKHYAMALRNTLHVMNALSHYSIVGNLETLTTTGLSIGLEVPPTRTRRSQLSIRIGGELTGRRYDGTQNDLLLRTSAPGTERLDGSQNVTHAQDAGFGVMLRGIGGIGTVSAGPRWGRTEGRGTQYGATATHEPLAASARPSHLHSYQLELTAEIGGFSRYRRGPRALSLGVLGMQSFLQDEVSTDLVGGSAGAAVVGRVVLAVPDEHTPATDPHTGAADRAKPLEEPLDRAQAEALVTRDLRVASEGHGRHVFGDQPFQTVSVGSSAELAAAAVDLMAEASRGSWHFSKTGALPHDVMMRRLQAQFLIAGSDQTFSAAGSRISVIAEGALRNRVGELVLRMRVLNPVVVSGPVKIGTEVAVGSDTQMSGSVTAAKTFGLAALAGGAGVWHAGGVELTTFSGLVYRRGSSSTEARSVTRTVTSDINRDDGGYKVLVSGDVQHDLVGSVRPDGLLRPVLSPFYRNSWAGKQLTFASNYLGHLSEKSAHQLGLIKDGLGGVPLYLDNKWTQPPSLREHQIASYPVNSLDTTGVLAEFDQQLRDWKVDEADRERVHSLVTPRAVRALREQMTSTGAGARTRVGRWRAMGIRVGSRVGALRVELIAEEPEFAGLGHGVVLEDTRSTSVTEAEGKSAVSSRAAGLSLAQGVGETQPPDAKSQPGDLQAVHGTYEGLITSAEVDSRSRSRTRTRRHIFSAKEPHAEYLTRYTLRLTLEFGNGRTPLTAAGGVGTLREQVPLSMTAPDTGVGRADDPLGPPSVDDSDGSVTVWAQGSATRPAIDEWRSVPQPNGTEKPFQQPSTGFQVRRIVGLDRLKEAGVLAIAKAYGASVAPAVGDPRKLTATELDEAMTKARRNGLTRPGTASALALDDGTSHAALAAFFEDTGTADGYMIPGLNEAGSAHGEYRLYSKPDFTRATLLTVVTDSTMESAERDTAAQDSAVSSTSGYDSALGVRPVVAAGDFGAAAPYASVTGPNAAETDRHVRSGAEGAQLNNKPSGRSFVFAIPTGWLGVAEVDRPKNKWLGPFGYIKPGQQAVEAQGQIIAVVREDVAREWGLIDDGNFPSRVADAWTQVVKAGQAWAAADDAYWDRRRALADLHERTPELTDSDLVKMLKRETLKPLLQRADAAAGEFHRVRAEADRLTRWHRLPAEDRSGEPELRRGLTEPPPVVFAPAAPTAPAGDSRGAEADHYIVRESAPGGPDQLLSPEGDQSYTVLDVPTDGDGFFHALAEGLHHADPEMLSRRVEVADRQMIIDGLRGLLADELNRPENTDLLDFTSPDTKDAFSGSELADSGVSFAEGTPERREFDGSGRIPLHAELPGEQRGRLAGAQLQRGGDTADSAGWNHGAADLLPALAARAFHARITVVGADGAFQDFRPLPKAGHDTGKELAHIVLQLQDRHYRPALPSGDARRQPPLPLAAEGESAPAVGGETPVGRPPRPAYREAPWATGSTAWRPAGTGGKLTELVGPDGTVHELVEPAGDGNGFWSAVAAALRLEGAAGPLALATGQQLPPAARLDRGSPFTDDDLVHAGLSEETVRSARLRRTDGGLPEDLELSRSQEEALIRRQLLTPRRWDDTTEAAAAELAAAYGASVTVVAEDGTSRTHTPSDGTAGPRVILYRRGREYLLARPTAAVGPAVRADVAPAATADVTPPATTDIAPAATADVTPPATTDIAPAATADRTSAAQADAGISPSAEEPAPADPDVRRPSDSAARPETGDGHDSAPGRVDGTDDSADTSGGAARKRTSNETAAEQDFDTGLHVLLDSQDVMDTLVRSPDVEGLSYAREYAAMWALAPDAAVPLKDLGLNLHDREMLLRNRRELFPEAVRDSFTRLTAHESAGAAGEPEESRRGVLPAGAESGAQADPQRFEDAVPSSGEHGAAQDPEDEKQPAEESGGAPG</sequence>
<feature type="compositionally biased region" description="Basic and acidic residues" evidence="1">
    <location>
        <begin position="1008"/>
        <end position="1027"/>
    </location>
</feature>
<feature type="region of interest" description="Disordered" evidence="1">
    <location>
        <begin position="4520"/>
        <end position="4624"/>
    </location>
</feature>
<feature type="compositionally biased region" description="Polar residues" evidence="1">
    <location>
        <begin position="469"/>
        <end position="506"/>
    </location>
</feature>
<dbReference type="PANTHER" id="PTHR48125">
    <property type="entry name" value="LP07818P1"/>
    <property type="match status" value="1"/>
</dbReference>
<feature type="compositionally biased region" description="Polar residues" evidence="1">
    <location>
        <begin position="546"/>
        <end position="562"/>
    </location>
</feature>
<feature type="compositionally biased region" description="Low complexity" evidence="1">
    <location>
        <begin position="835"/>
        <end position="866"/>
    </location>
</feature>
<dbReference type="STRING" id="1893.SAMN02787144_103324"/>
<gene>
    <name evidence="2" type="ORF">SAMN02787144_103324</name>
</gene>
<feature type="compositionally biased region" description="Low complexity" evidence="1">
    <location>
        <begin position="567"/>
        <end position="718"/>
    </location>
</feature>
<feature type="region of interest" description="Disordered" evidence="1">
    <location>
        <begin position="1476"/>
        <end position="1524"/>
    </location>
</feature>
<organism evidence="2 3">
    <name type="scientific">Streptomyces atratus</name>
    <dbReference type="NCBI Taxonomy" id="1893"/>
    <lineage>
        <taxon>Bacteria</taxon>
        <taxon>Bacillati</taxon>
        <taxon>Actinomycetota</taxon>
        <taxon>Actinomycetes</taxon>
        <taxon>Kitasatosporales</taxon>
        <taxon>Streptomycetaceae</taxon>
        <taxon>Streptomyces</taxon>
    </lineage>
</organism>
<name>A0A1K2F7A0_STRAR</name>
<feature type="compositionally biased region" description="Polar residues" evidence="1">
    <location>
        <begin position="3804"/>
        <end position="3815"/>
    </location>
</feature>
<feature type="compositionally biased region" description="Basic and acidic residues" evidence="1">
    <location>
        <begin position="4052"/>
        <end position="4061"/>
    </location>
</feature>
<dbReference type="PANTHER" id="PTHR48125:SF10">
    <property type="entry name" value="OS12G0136300 PROTEIN"/>
    <property type="match status" value="1"/>
</dbReference>
<feature type="compositionally biased region" description="Low complexity" evidence="1">
    <location>
        <begin position="1028"/>
        <end position="1048"/>
    </location>
</feature>
<evidence type="ECO:0000256" key="1">
    <source>
        <dbReference type="SAM" id="MobiDB-lite"/>
    </source>
</evidence>
<accession>A0A1K2F7A0</accession>
<feature type="compositionally biased region" description="Basic and acidic residues" evidence="1">
    <location>
        <begin position="1132"/>
        <end position="1148"/>
    </location>
</feature>
<feature type="region of interest" description="Disordered" evidence="1">
    <location>
        <begin position="4708"/>
        <end position="4771"/>
    </location>
</feature>
<feature type="region of interest" description="Disordered" evidence="1">
    <location>
        <begin position="4272"/>
        <end position="4310"/>
    </location>
</feature>
<feature type="region of interest" description="Disordered" evidence="1">
    <location>
        <begin position="3794"/>
        <end position="3815"/>
    </location>
</feature>
<feature type="compositionally biased region" description="Low complexity" evidence="1">
    <location>
        <begin position="2228"/>
        <end position="2243"/>
    </location>
</feature>
<feature type="region of interest" description="Disordered" evidence="1">
    <location>
        <begin position="2129"/>
        <end position="2328"/>
    </location>
</feature>
<feature type="compositionally biased region" description="Low complexity" evidence="1">
    <location>
        <begin position="4039"/>
        <end position="4048"/>
    </location>
</feature>
<dbReference type="Proteomes" id="UP000181909">
    <property type="component" value="Unassembled WGS sequence"/>
</dbReference>
<feature type="region of interest" description="Disordered" evidence="1">
    <location>
        <begin position="1599"/>
        <end position="1632"/>
    </location>
</feature>
<feature type="compositionally biased region" description="Basic and acidic residues" evidence="1">
    <location>
        <begin position="954"/>
        <end position="964"/>
    </location>
</feature>
<feature type="compositionally biased region" description="Polar residues" evidence="1">
    <location>
        <begin position="915"/>
        <end position="931"/>
    </location>
</feature>
<dbReference type="SUPFAM" id="SSF55486">
    <property type="entry name" value="Metalloproteases ('zincins'), catalytic domain"/>
    <property type="match status" value="1"/>
</dbReference>
<feature type="region of interest" description="Disordered" evidence="1">
    <location>
        <begin position="390"/>
        <end position="1166"/>
    </location>
</feature>
<evidence type="ECO:0000313" key="3">
    <source>
        <dbReference type="Proteomes" id="UP000181909"/>
    </source>
</evidence>
<feature type="compositionally biased region" description="Basic and acidic residues" evidence="1">
    <location>
        <begin position="1092"/>
        <end position="1114"/>
    </location>
</feature>
<feature type="compositionally biased region" description="Low complexity" evidence="1">
    <location>
        <begin position="424"/>
        <end position="436"/>
    </location>
</feature>
<feature type="compositionally biased region" description="Basic and acidic residues" evidence="1">
    <location>
        <begin position="4016"/>
        <end position="4031"/>
    </location>
</feature>
<protein>
    <submittedName>
        <fullName evidence="2">Tfp pilus assembly protein FimV</fullName>
    </submittedName>
</protein>
<proteinExistence type="predicted"/>
<dbReference type="RefSeq" id="WP_072489016.1">
    <property type="nucleotide sequence ID" value="NZ_FPJO01000033.1"/>
</dbReference>
<feature type="region of interest" description="Disordered" evidence="1">
    <location>
        <begin position="4168"/>
        <end position="4192"/>
    </location>
</feature>
<dbReference type="EMBL" id="FPJO01000033">
    <property type="protein sequence ID" value="SFY43040.1"/>
    <property type="molecule type" value="Genomic_DNA"/>
</dbReference>
<evidence type="ECO:0000313" key="2">
    <source>
        <dbReference type="EMBL" id="SFY43040.1"/>
    </source>
</evidence>
<reference evidence="2 3" key="1">
    <citation type="submission" date="2016-11" db="EMBL/GenBank/DDBJ databases">
        <authorList>
            <person name="Jaros S."/>
            <person name="Januszkiewicz K."/>
            <person name="Wedrychowicz H."/>
        </authorList>
    </citation>
    <scope>NUCLEOTIDE SEQUENCE [LARGE SCALE GENOMIC DNA]</scope>
    <source>
        <strain evidence="2 3">OK807</strain>
    </source>
</reference>
<feature type="region of interest" description="Disordered" evidence="1">
    <location>
        <begin position="4016"/>
        <end position="4086"/>
    </location>
</feature>
<feature type="compositionally biased region" description="Low complexity" evidence="1">
    <location>
        <begin position="4520"/>
        <end position="4569"/>
    </location>
</feature>
<feature type="compositionally biased region" description="Basic and acidic residues" evidence="1">
    <location>
        <begin position="2283"/>
        <end position="2307"/>
    </location>
</feature>
<feature type="region of interest" description="Disordered" evidence="1">
    <location>
        <begin position="258"/>
        <end position="309"/>
    </location>
</feature>
<feature type="compositionally biased region" description="Low complexity" evidence="1">
    <location>
        <begin position="2151"/>
        <end position="2172"/>
    </location>
</feature>
<dbReference type="OrthoDB" id="1215854at2"/>